<dbReference type="InterPro" id="IPR036427">
    <property type="entry name" value="Bromodomain-like_sf"/>
</dbReference>
<organism evidence="11 12">
    <name type="scientific">Kalanchoe fedtschenkoi</name>
    <name type="common">Lavender scallops</name>
    <name type="synonym">South American air plant</name>
    <dbReference type="NCBI Taxonomy" id="63787"/>
    <lineage>
        <taxon>Eukaryota</taxon>
        <taxon>Viridiplantae</taxon>
        <taxon>Streptophyta</taxon>
        <taxon>Embryophyta</taxon>
        <taxon>Tracheophyta</taxon>
        <taxon>Spermatophyta</taxon>
        <taxon>Magnoliopsida</taxon>
        <taxon>eudicotyledons</taxon>
        <taxon>Gunneridae</taxon>
        <taxon>Pentapetalae</taxon>
        <taxon>Saxifragales</taxon>
        <taxon>Crassulaceae</taxon>
        <taxon>Kalanchoe</taxon>
    </lineage>
</organism>
<dbReference type="PANTHER" id="PTHR46136">
    <property type="entry name" value="TRANSCRIPTION FACTOR GTE8"/>
    <property type="match status" value="1"/>
</dbReference>
<dbReference type="SUPFAM" id="SSF47370">
    <property type="entry name" value="Bromodomain"/>
    <property type="match status" value="1"/>
</dbReference>
<proteinExistence type="predicted"/>
<comment type="subcellular location">
    <subcellularLocation>
        <location evidence="1">Nucleus</location>
    </subcellularLocation>
</comment>
<feature type="region of interest" description="Disordered" evidence="9">
    <location>
        <begin position="569"/>
        <end position="591"/>
    </location>
</feature>
<feature type="coiled-coil region" evidence="8">
    <location>
        <begin position="433"/>
        <end position="510"/>
    </location>
</feature>
<dbReference type="PRINTS" id="PR00503">
    <property type="entry name" value="BROMODOMAIN"/>
</dbReference>
<evidence type="ECO:0000313" key="11">
    <source>
        <dbReference type="EnsemblPlants" id="Kaladp0021s0088.1.v1.1"/>
    </source>
</evidence>
<dbReference type="InterPro" id="IPR037377">
    <property type="entry name" value="GTE_bromo"/>
</dbReference>
<dbReference type="AlphaFoldDB" id="A0A7N0T483"/>
<dbReference type="PROSITE" id="PS50014">
    <property type="entry name" value="BROMODOMAIN_2"/>
    <property type="match status" value="1"/>
</dbReference>
<keyword evidence="2" id="KW-0805">Transcription regulation</keyword>
<dbReference type="Pfam" id="PF00439">
    <property type="entry name" value="Bromodomain"/>
    <property type="match status" value="1"/>
</dbReference>
<keyword evidence="5" id="KW-0804">Transcription</keyword>
<dbReference type="Gramene" id="Kaladp0021s0088.1.v1.1">
    <property type="protein sequence ID" value="Kaladp0021s0088.1.v1.1"/>
    <property type="gene ID" value="Kaladp0021s0088.v1.1"/>
</dbReference>
<name>A0A7N0T483_KALFE</name>
<dbReference type="InterPro" id="IPR001487">
    <property type="entry name" value="Bromodomain"/>
</dbReference>
<accession>A0A7N0T483</accession>
<evidence type="ECO:0000256" key="6">
    <source>
        <dbReference type="ARBA" id="ARBA00023242"/>
    </source>
</evidence>
<evidence type="ECO:0000256" key="3">
    <source>
        <dbReference type="ARBA" id="ARBA00023054"/>
    </source>
</evidence>
<keyword evidence="6" id="KW-0539">Nucleus</keyword>
<sequence length="591" mass="65102">MVVGDLSMPSMTTTEDMVVKKRLRIKYGTKKFETECVVGEVKPAQTVPLFDDWGHSVAVKEKSESVESESYRVPSSCGVKTEESVMSTGVGCKKRGPTEFVEGRVEKRQKMDRGKSQQCSNLLKKLMSHKSGWPFLAPVDPVALCIPDYFLVIKHPMDLGTVKVKLGKNKYDHVDEFAADVRLTFSNAMSYNPPGNYVHGMANELSDLFNRMWKSVEKKLGQDQSQEKSLKLTIGFKRNDSAPKLSVKPPTQPGAMISKSTVQSLETDNLTRPMEVGLAKSLEECSTKIARSASFEGTKGGGTPNFDLTLSKSPLRSAGTVCTLCANIHCCCSAGKDLPSGKSLKKDKCINSPIAHKDLESITKPACQRSNSDPVSNEAGRSLGEKNACHSSNLTTDASLEEEWQTPATEVQLSPKRALRAALLKSRFAGTILKAQQKKLLDHSDKVDALKIQQQKEILERQQREERIRLEAEIKAAEAAERRKADAERRAQREREREAARIALQKMEKTVEFHETVGALKEIEMLCGCPISGSPIDIGSPEVSPLAGSYSNPLEQLGLFMKEDLFGGDEEDEDAEVSTKVVDGEEGEFIP</sequence>
<dbReference type="OMA" id="WELNPPG"/>
<keyword evidence="4 7" id="KW-0103">Bromodomain</keyword>
<keyword evidence="3 8" id="KW-0175">Coiled coil</keyword>
<dbReference type="InterPro" id="IPR052442">
    <property type="entry name" value="Env_Response_Regulator"/>
</dbReference>
<evidence type="ECO:0000313" key="12">
    <source>
        <dbReference type="Proteomes" id="UP000594263"/>
    </source>
</evidence>
<protein>
    <recommendedName>
        <fullName evidence="10">Bromo domain-containing protein</fullName>
    </recommendedName>
</protein>
<reference evidence="11" key="1">
    <citation type="submission" date="2021-01" db="UniProtKB">
        <authorList>
            <consortium name="EnsemblPlants"/>
        </authorList>
    </citation>
    <scope>IDENTIFICATION</scope>
</reference>
<evidence type="ECO:0000256" key="2">
    <source>
        <dbReference type="ARBA" id="ARBA00023015"/>
    </source>
</evidence>
<dbReference type="SMART" id="SM00297">
    <property type="entry name" value="BROMO"/>
    <property type="match status" value="1"/>
</dbReference>
<evidence type="ECO:0000256" key="9">
    <source>
        <dbReference type="SAM" id="MobiDB-lite"/>
    </source>
</evidence>
<evidence type="ECO:0000256" key="4">
    <source>
        <dbReference type="ARBA" id="ARBA00023117"/>
    </source>
</evidence>
<dbReference type="Proteomes" id="UP000594263">
    <property type="component" value="Unplaced"/>
</dbReference>
<dbReference type="EnsemblPlants" id="Kaladp0021s0088.1.v1.1">
    <property type="protein sequence ID" value="Kaladp0021s0088.1.v1.1"/>
    <property type="gene ID" value="Kaladp0021s0088.v1.1"/>
</dbReference>
<dbReference type="CDD" id="cd05506">
    <property type="entry name" value="Bromo_plant1"/>
    <property type="match status" value="1"/>
</dbReference>
<dbReference type="PANTHER" id="PTHR46136:SF19">
    <property type="entry name" value="TRANSCRIPTION FACTOR GTE12"/>
    <property type="match status" value="1"/>
</dbReference>
<evidence type="ECO:0000259" key="10">
    <source>
        <dbReference type="PROSITE" id="PS50014"/>
    </source>
</evidence>
<evidence type="ECO:0000256" key="8">
    <source>
        <dbReference type="SAM" id="Coils"/>
    </source>
</evidence>
<feature type="region of interest" description="Disordered" evidence="9">
    <location>
        <begin position="361"/>
        <end position="390"/>
    </location>
</feature>
<keyword evidence="12" id="KW-1185">Reference proteome</keyword>
<feature type="domain" description="Bromo" evidence="10">
    <location>
        <begin position="127"/>
        <end position="199"/>
    </location>
</feature>
<evidence type="ECO:0000256" key="7">
    <source>
        <dbReference type="PROSITE-ProRule" id="PRU00035"/>
    </source>
</evidence>
<dbReference type="GO" id="GO:0005634">
    <property type="term" value="C:nucleus"/>
    <property type="evidence" value="ECO:0007669"/>
    <property type="project" value="UniProtKB-SubCell"/>
</dbReference>
<dbReference type="Gene3D" id="1.20.920.10">
    <property type="entry name" value="Bromodomain-like"/>
    <property type="match status" value="1"/>
</dbReference>
<evidence type="ECO:0000256" key="5">
    <source>
        <dbReference type="ARBA" id="ARBA00023163"/>
    </source>
</evidence>
<evidence type="ECO:0000256" key="1">
    <source>
        <dbReference type="ARBA" id="ARBA00004123"/>
    </source>
</evidence>